<evidence type="ECO:0000313" key="3">
    <source>
        <dbReference type="Proteomes" id="UP001590950"/>
    </source>
</evidence>
<comment type="caution">
    <text evidence="2">The sequence shown here is derived from an EMBL/GenBank/DDBJ whole genome shotgun (WGS) entry which is preliminary data.</text>
</comment>
<dbReference type="PANTHER" id="PTHR17630:SF105">
    <property type="entry name" value="DIENELACTONE HYDROLASE FAMILY PROTEIN (AFU_ORTHOLOGUE AFUA_4G08790)"/>
    <property type="match status" value="1"/>
</dbReference>
<evidence type="ECO:0000259" key="1">
    <source>
        <dbReference type="Pfam" id="PF01738"/>
    </source>
</evidence>
<evidence type="ECO:0000313" key="2">
    <source>
        <dbReference type="EMBL" id="KAL2048434.1"/>
    </source>
</evidence>
<keyword evidence="3" id="KW-1185">Reference proteome</keyword>
<sequence>MAASMPCKDCVSGTLHEGTPAGREETIHGLAAYVTEPPNGVTSKGIIVIIPDAFGWRLVNSRVLADRYAERGGFTVYLPEFMDGSMMDPSALDTTSIITNPAVPIYQKILPGLSLVTQFLPWVYFVRQSITEPRILAFFAALRTSTNLPIGAAGFCWGGKYVVLLCADEHKTASGASLIDAGYTAPPSQLVMPTDLEKVKLPLCVSNGTQDFHLKPHDMEKIKDIFAAKEKEYGEGKFEMNVIEGARHGFAVRGNPGDEKEKARGQLAEDQAVEFFGRCLVKGRT</sequence>
<organism evidence="2 3">
    <name type="scientific">Stereocaulon virgatum</name>
    <dbReference type="NCBI Taxonomy" id="373712"/>
    <lineage>
        <taxon>Eukaryota</taxon>
        <taxon>Fungi</taxon>
        <taxon>Dikarya</taxon>
        <taxon>Ascomycota</taxon>
        <taxon>Pezizomycotina</taxon>
        <taxon>Lecanoromycetes</taxon>
        <taxon>OSLEUM clade</taxon>
        <taxon>Lecanoromycetidae</taxon>
        <taxon>Lecanorales</taxon>
        <taxon>Lecanorineae</taxon>
        <taxon>Stereocaulaceae</taxon>
        <taxon>Stereocaulon</taxon>
    </lineage>
</organism>
<gene>
    <name evidence="2" type="ORF">N7G274_000346</name>
</gene>
<dbReference type="SUPFAM" id="SSF53474">
    <property type="entry name" value="alpha/beta-Hydrolases"/>
    <property type="match status" value="1"/>
</dbReference>
<reference evidence="2 3" key="1">
    <citation type="submission" date="2024-09" db="EMBL/GenBank/DDBJ databases">
        <title>Rethinking Asexuality: The Enigmatic Case of Functional Sexual Genes in Lepraria (Stereocaulaceae).</title>
        <authorList>
            <person name="Doellman M."/>
            <person name="Sun Y."/>
            <person name="Barcenas-Pena A."/>
            <person name="Lumbsch H.T."/>
            <person name="Grewe F."/>
        </authorList>
    </citation>
    <scope>NUCLEOTIDE SEQUENCE [LARGE SCALE GENOMIC DNA]</scope>
    <source>
        <strain evidence="2 3">Mercado 3170</strain>
    </source>
</reference>
<dbReference type="InterPro" id="IPR029058">
    <property type="entry name" value="AB_hydrolase_fold"/>
</dbReference>
<dbReference type="Gene3D" id="3.40.50.1820">
    <property type="entry name" value="alpha/beta hydrolase"/>
    <property type="match status" value="1"/>
</dbReference>
<name>A0ABR4ARV2_9LECA</name>
<proteinExistence type="predicted"/>
<dbReference type="InterPro" id="IPR002925">
    <property type="entry name" value="Dienelactn_hydro"/>
</dbReference>
<protein>
    <recommendedName>
        <fullName evidence="1">Dienelactone hydrolase domain-containing protein</fullName>
    </recommendedName>
</protein>
<dbReference type="EMBL" id="JBEFKJ010000001">
    <property type="protein sequence ID" value="KAL2048434.1"/>
    <property type="molecule type" value="Genomic_DNA"/>
</dbReference>
<dbReference type="Pfam" id="PF01738">
    <property type="entry name" value="DLH"/>
    <property type="match status" value="1"/>
</dbReference>
<dbReference type="PANTHER" id="PTHR17630">
    <property type="entry name" value="DIENELACTONE HYDROLASE"/>
    <property type="match status" value="1"/>
</dbReference>
<accession>A0ABR4ARV2</accession>
<feature type="domain" description="Dienelactone hydrolase" evidence="1">
    <location>
        <begin position="31"/>
        <end position="278"/>
    </location>
</feature>
<dbReference type="Proteomes" id="UP001590950">
    <property type="component" value="Unassembled WGS sequence"/>
</dbReference>